<evidence type="ECO:0000313" key="20">
    <source>
        <dbReference type="Proteomes" id="UP000515203"/>
    </source>
</evidence>
<protein>
    <recommendedName>
        <fullName evidence="14">RNA-binding protein 14</fullName>
    </recommendedName>
    <alternativeName>
        <fullName evidence="15">RNA-binding motif protein 14</fullName>
    </alternativeName>
</protein>
<reference evidence="21" key="1">
    <citation type="submission" date="2025-08" db="UniProtKB">
        <authorList>
            <consortium name="RefSeq"/>
        </authorList>
    </citation>
    <scope>IDENTIFICATION</scope>
</reference>
<keyword evidence="12" id="KW-0508">mRNA splicing</keyword>
<evidence type="ECO:0000256" key="2">
    <source>
        <dbReference type="ARBA" id="ARBA00004604"/>
    </source>
</evidence>
<evidence type="ECO:0000256" key="8">
    <source>
        <dbReference type="ARBA" id="ARBA00022771"/>
    </source>
</evidence>
<keyword evidence="13" id="KW-0539">Nucleus</keyword>
<evidence type="ECO:0000259" key="19">
    <source>
        <dbReference type="PROSITE" id="PS50158"/>
    </source>
</evidence>
<feature type="domain" description="RRM" evidence="18">
    <location>
        <begin position="1"/>
        <end position="73"/>
    </location>
</feature>
<dbReference type="PROSITE" id="PS50158">
    <property type="entry name" value="ZF_CCHC"/>
    <property type="match status" value="1"/>
</dbReference>
<dbReference type="Gene3D" id="3.30.70.330">
    <property type="match status" value="4"/>
</dbReference>
<dbReference type="GO" id="GO:0005737">
    <property type="term" value="C:cytoplasm"/>
    <property type="evidence" value="ECO:0007669"/>
    <property type="project" value="UniProtKB-SubCell"/>
</dbReference>
<dbReference type="FunFam" id="3.30.70.330:FF:000085">
    <property type="entry name" value="RNA-binding protein 4 isoform X1"/>
    <property type="match status" value="1"/>
</dbReference>
<name>A0A6P3EWT8_OCTDE</name>
<dbReference type="InterPro" id="IPR012677">
    <property type="entry name" value="Nucleotide-bd_a/b_plait_sf"/>
</dbReference>
<evidence type="ECO:0000256" key="13">
    <source>
        <dbReference type="ARBA" id="ARBA00023242"/>
    </source>
</evidence>
<dbReference type="Pfam" id="PF00098">
    <property type="entry name" value="zf-CCHC"/>
    <property type="match status" value="1"/>
</dbReference>
<dbReference type="SMART" id="SM00360">
    <property type="entry name" value="RRM"/>
    <property type="match status" value="4"/>
</dbReference>
<dbReference type="GO" id="GO:0006397">
    <property type="term" value="P:mRNA processing"/>
    <property type="evidence" value="ECO:0007669"/>
    <property type="project" value="UniProtKB-KW"/>
</dbReference>
<dbReference type="InterPro" id="IPR050502">
    <property type="entry name" value="Euk_RNA-bind_prot"/>
</dbReference>
<evidence type="ECO:0000256" key="1">
    <source>
        <dbReference type="ARBA" id="ARBA00004496"/>
    </source>
</evidence>
<keyword evidence="11" id="KW-0010">Activator</keyword>
<dbReference type="CDD" id="cd12606">
    <property type="entry name" value="RRM1_RBM4"/>
    <property type="match status" value="1"/>
</dbReference>
<evidence type="ECO:0000256" key="17">
    <source>
        <dbReference type="PROSITE-ProRule" id="PRU00176"/>
    </source>
</evidence>
<dbReference type="GO" id="GO:0005730">
    <property type="term" value="C:nucleolus"/>
    <property type="evidence" value="ECO:0007669"/>
    <property type="project" value="UniProtKB-SubCell"/>
</dbReference>
<dbReference type="GO" id="GO:0032922">
    <property type="term" value="P:circadian regulation of gene expression"/>
    <property type="evidence" value="ECO:0007669"/>
    <property type="project" value="UniProtKB-ARBA"/>
</dbReference>
<keyword evidence="7" id="KW-0677">Repeat</keyword>
<feature type="domain" description="RRM" evidence="18">
    <location>
        <begin position="308"/>
        <end position="378"/>
    </location>
</feature>
<keyword evidence="8 16" id="KW-0863">Zinc-finger</keyword>
<dbReference type="SUPFAM" id="SSF54928">
    <property type="entry name" value="RNA-binding domain, RBD"/>
    <property type="match status" value="3"/>
</dbReference>
<dbReference type="InterPro" id="IPR034897">
    <property type="entry name" value="RBM4_RRM1"/>
</dbReference>
<dbReference type="PROSITE" id="PS51257">
    <property type="entry name" value="PROKAR_LIPOPROTEIN"/>
    <property type="match status" value="1"/>
</dbReference>
<evidence type="ECO:0000259" key="18">
    <source>
        <dbReference type="PROSITE" id="PS50102"/>
    </source>
</evidence>
<sequence>MKIFVGNVDGADTTPEELAALFAPYGTVMSCAVMKQFAFVHMRENAGALRAIEALHGHELRPGRALVVEMSRPRPLNTWKIFVGNVSAACTSQELRSLFERRGRVIECDVVKGLRQLALTIANQEEDLRGRPPLTLLNGQSCGRLTSPTTQSHCCGRRHFSVLSEASAPRGRGPADFRAVRDSEPFRCFSSVLLNLISLLWASGCFCGVAACAPFPRASLKSSISRGWVEMVKLFIGNLPREATEQEIRSLFEQYGKVLECDIIKNYGFVHIEDKTAAEDAIRNLHHYKLHGVNINVEASKNKSKASTKLHVGNISPTCTNKELRAKFEEYGPVIECDIVKDYAFVHMERAEDAVEAIRGLDNTEFQGKRMHVQLSTSRLRTAPGMGDQSGCYRCGKEGHWSKECPIDRSGRVADLTEQYNEQYGAVRTPYTMSYGDSLYYNNAYGALDAYYKRCRAARSYEAVAAAAASAYNYAEQTLSQLPQVQNTAMASHLTSTSLDPYDRHLLPTSGAAAATAAAAAAAAAAVTAASTSYYGRDRSPLRRATGPVPTVGEGYGYGHESELSQASAAARNSLYDMARYEREQYADRARYSAF</sequence>
<evidence type="ECO:0000256" key="7">
    <source>
        <dbReference type="ARBA" id="ARBA00022737"/>
    </source>
</evidence>
<organism evidence="20 21">
    <name type="scientific">Octodon degus</name>
    <name type="common">Degu</name>
    <name type="synonym">Sciurus degus</name>
    <dbReference type="NCBI Taxonomy" id="10160"/>
    <lineage>
        <taxon>Eukaryota</taxon>
        <taxon>Metazoa</taxon>
        <taxon>Chordata</taxon>
        <taxon>Craniata</taxon>
        <taxon>Vertebrata</taxon>
        <taxon>Euteleostomi</taxon>
        <taxon>Mammalia</taxon>
        <taxon>Eutheria</taxon>
        <taxon>Euarchontoglires</taxon>
        <taxon>Glires</taxon>
        <taxon>Rodentia</taxon>
        <taxon>Hystricomorpha</taxon>
        <taxon>Octodontidae</taxon>
        <taxon>Octodon</taxon>
    </lineage>
</organism>
<dbReference type="FunFam" id="3.30.70.330:FF:000058">
    <property type="entry name" value="RNA-binding motif protein 4"/>
    <property type="match status" value="1"/>
</dbReference>
<dbReference type="InterPro" id="IPR034898">
    <property type="entry name" value="RBM4_RRM2"/>
</dbReference>
<keyword evidence="3" id="KW-0963">Cytoplasm</keyword>
<dbReference type="CDD" id="cd12607">
    <property type="entry name" value="RRM2_RBM4"/>
    <property type="match status" value="1"/>
</dbReference>
<gene>
    <name evidence="21" type="primary">LOC101573942</name>
</gene>
<dbReference type="GO" id="GO:0003729">
    <property type="term" value="F:mRNA binding"/>
    <property type="evidence" value="ECO:0007669"/>
    <property type="project" value="TreeGrafter"/>
</dbReference>
<keyword evidence="5" id="KW-0507">mRNA processing</keyword>
<dbReference type="SMART" id="SM00343">
    <property type="entry name" value="ZnF_C2HC"/>
    <property type="match status" value="1"/>
</dbReference>
<dbReference type="GO" id="GO:0008380">
    <property type="term" value="P:RNA splicing"/>
    <property type="evidence" value="ECO:0007669"/>
    <property type="project" value="UniProtKB-KW"/>
</dbReference>
<dbReference type="InterPro" id="IPR034506">
    <property type="entry name" value="RBM14_RRM1"/>
</dbReference>
<keyword evidence="6" id="KW-0479">Metal-binding</keyword>
<dbReference type="Pfam" id="PF00076">
    <property type="entry name" value="RRM_1"/>
    <property type="match status" value="4"/>
</dbReference>
<dbReference type="Proteomes" id="UP000515203">
    <property type="component" value="Unplaced"/>
</dbReference>
<dbReference type="GO" id="GO:0043153">
    <property type="term" value="P:entrainment of circadian clock by photoperiod"/>
    <property type="evidence" value="ECO:0007669"/>
    <property type="project" value="UniProtKB-ARBA"/>
</dbReference>
<keyword evidence="20" id="KW-1185">Reference proteome</keyword>
<dbReference type="Gene3D" id="4.10.60.10">
    <property type="entry name" value="Zinc finger, CCHC-type"/>
    <property type="match status" value="1"/>
</dbReference>
<dbReference type="InterPro" id="IPR001878">
    <property type="entry name" value="Znf_CCHC"/>
</dbReference>
<dbReference type="PROSITE" id="PS50102">
    <property type="entry name" value="RRM"/>
    <property type="match status" value="3"/>
</dbReference>
<evidence type="ECO:0000256" key="14">
    <source>
        <dbReference type="ARBA" id="ARBA00067851"/>
    </source>
</evidence>
<dbReference type="InterPro" id="IPR000504">
    <property type="entry name" value="RRM_dom"/>
</dbReference>
<dbReference type="AlphaFoldDB" id="A0A6P3EWT8"/>
<dbReference type="GO" id="GO:0008270">
    <property type="term" value="F:zinc ion binding"/>
    <property type="evidence" value="ECO:0007669"/>
    <property type="project" value="UniProtKB-KW"/>
</dbReference>
<dbReference type="PANTHER" id="PTHR48025:SF26">
    <property type="entry name" value="HETEROGENEOUS NUCLEAR RIBONUCLEOPROTEIN M-RELATED"/>
    <property type="match status" value="1"/>
</dbReference>
<evidence type="ECO:0000256" key="9">
    <source>
        <dbReference type="ARBA" id="ARBA00022833"/>
    </source>
</evidence>
<evidence type="ECO:0000313" key="21">
    <source>
        <dbReference type="RefSeq" id="XP_004627235.2"/>
    </source>
</evidence>
<dbReference type="RefSeq" id="XP_004627235.2">
    <property type="nucleotide sequence ID" value="XM_004627178.3"/>
</dbReference>
<feature type="domain" description="CCHC-type" evidence="19">
    <location>
        <begin position="392"/>
        <end position="406"/>
    </location>
</feature>
<evidence type="ECO:0000256" key="11">
    <source>
        <dbReference type="ARBA" id="ARBA00023159"/>
    </source>
</evidence>
<evidence type="ECO:0000256" key="3">
    <source>
        <dbReference type="ARBA" id="ARBA00022490"/>
    </source>
</evidence>
<dbReference type="FunFam" id="3.30.70.330:FF:000046">
    <property type="entry name" value="RNA-binding protein 14 isoform X1"/>
    <property type="match status" value="1"/>
</dbReference>
<evidence type="ECO:0000256" key="5">
    <source>
        <dbReference type="ARBA" id="ARBA00022664"/>
    </source>
</evidence>
<feature type="domain" description="RRM" evidence="18">
    <location>
        <begin position="232"/>
        <end position="302"/>
    </location>
</feature>
<comment type="subcellular location">
    <subcellularLocation>
        <location evidence="1">Cytoplasm</location>
    </subcellularLocation>
    <subcellularLocation>
        <location evidence="2">Nucleus</location>
        <location evidence="2">Nucleolus</location>
    </subcellularLocation>
</comment>
<evidence type="ECO:0000256" key="16">
    <source>
        <dbReference type="PROSITE-ProRule" id="PRU00047"/>
    </source>
</evidence>
<evidence type="ECO:0000256" key="6">
    <source>
        <dbReference type="ARBA" id="ARBA00022723"/>
    </source>
</evidence>
<dbReference type="GO" id="GO:0098534">
    <property type="term" value="P:centriole assembly"/>
    <property type="evidence" value="ECO:0007669"/>
    <property type="project" value="UniProtKB-ARBA"/>
</dbReference>
<evidence type="ECO:0000256" key="15">
    <source>
        <dbReference type="ARBA" id="ARBA00075694"/>
    </source>
</evidence>
<proteinExistence type="predicted"/>
<dbReference type="FunFam" id="4.10.60.10:FF:000015">
    <property type="entry name" value="RNA-binding protein 4B isoform X1"/>
    <property type="match status" value="1"/>
</dbReference>
<keyword evidence="4" id="KW-0597">Phosphoprotein</keyword>
<dbReference type="InterPro" id="IPR035979">
    <property type="entry name" value="RBD_domain_sf"/>
</dbReference>
<evidence type="ECO:0000256" key="12">
    <source>
        <dbReference type="ARBA" id="ARBA00023187"/>
    </source>
</evidence>
<evidence type="ECO:0000256" key="4">
    <source>
        <dbReference type="ARBA" id="ARBA00022553"/>
    </source>
</evidence>
<keyword evidence="10 17" id="KW-0694">RNA-binding</keyword>
<accession>A0A6P3EWT8</accession>
<keyword evidence="9" id="KW-0862">Zinc</keyword>
<dbReference type="GeneID" id="101573942"/>
<dbReference type="CDD" id="cd12608">
    <property type="entry name" value="RRM1_CoAA"/>
    <property type="match status" value="1"/>
</dbReference>
<dbReference type="PANTHER" id="PTHR48025">
    <property type="entry name" value="OS02G0815200 PROTEIN"/>
    <property type="match status" value="1"/>
</dbReference>
<evidence type="ECO:0000256" key="10">
    <source>
        <dbReference type="ARBA" id="ARBA00022884"/>
    </source>
</evidence>